<dbReference type="Pfam" id="PF01408">
    <property type="entry name" value="GFO_IDH_MocA"/>
    <property type="match status" value="1"/>
</dbReference>
<accession>A0A382BSG9</accession>
<reference evidence="3" key="1">
    <citation type="submission" date="2018-05" db="EMBL/GenBank/DDBJ databases">
        <authorList>
            <person name="Lanie J.A."/>
            <person name="Ng W.-L."/>
            <person name="Kazmierczak K.M."/>
            <person name="Andrzejewski T.M."/>
            <person name="Davidsen T.M."/>
            <person name="Wayne K.J."/>
            <person name="Tettelin H."/>
            <person name="Glass J.I."/>
            <person name="Rusch D."/>
            <person name="Podicherti R."/>
            <person name="Tsui H.-C.T."/>
            <person name="Winkler M.E."/>
        </authorList>
    </citation>
    <scope>NUCLEOTIDE SEQUENCE</scope>
</reference>
<feature type="domain" description="Gfo/Idh/MocA-like oxidoreductase bacterial type C-terminal" evidence="2">
    <location>
        <begin position="201"/>
        <end position="287"/>
    </location>
</feature>
<sequence length="438" mass="49129">MKTTITRRQFIQRSTLAASTLAIPTFVPNRVFGANERLNVAGIGAGGKGAVDIDGCSRENIVAMADVDYVRAQTSFKRFDKATRYNDFRQMLEKEGKNTDAVTVSTPDHTHAVAAAMAIKMGKHVYCQKPLTHTVSEARILTKLARKHKVATQMGNQGHSNPDSRRLVELIQAGVLGEVKEAHVWTNRPVWPQGIDRPKDTPPVPDTIDWDLWLGTAPERPYHSAYVPFKWRGWWDFGTGALGDMGCHNQDLAYWALELRDPTSVEAKSSEVNKETAPKWSEVTYQFPKTKKRGPVKLTWYDGGKKPDPALAKEKTLPANGSIIIGTKDTLYVPMYWGPGRFLSGAKLEDFKNVPEHLPKPKDFGRHHYQEWIDACKGGKPAYSNFDYAGPMTESVLLANVALRATGKIEWDAKKMRVTNLPEANQFVIHKYRGDWKL</sequence>
<evidence type="ECO:0000259" key="1">
    <source>
        <dbReference type="Pfam" id="PF01408"/>
    </source>
</evidence>
<dbReference type="PROSITE" id="PS51318">
    <property type="entry name" value="TAT"/>
    <property type="match status" value="1"/>
</dbReference>
<dbReference type="SUPFAM" id="SSF51735">
    <property type="entry name" value="NAD(P)-binding Rossmann-fold domains"/>
    <property type="match status" value="1"/>
</dbReference>
<dbReference type="InterPro" id="IPR043906">
    <property type="entry name" value="Gfo/Idh/MocA_OxRdtase_bact_C"/>
</dbReference>
<dbReference type="InterPro" id="IPR019546">
    <property type="entry name" value="TAT_signal_bac_arc"/>
</dbReference>
<dbReference type="EMBL" id="UINC01031015">
    <property type="protein sequence ID" value="SVB16372.1"/>
    <property type="molecule type" value="Genomic_DNA"/>
</dbReference>
<dbReference type="PANTHER" id="PTHR43818:SF10">
    <property type="entry name" value="NADH-DEPENDENT DEHYDROGENASE-RELATED"/>
    <property type="match status" value="1"/>
</dbReference>
<dbReference type="InterPro" id="IPR000683">
    <property type="entry name" value="Gfo/Idh/MocA-like_OxRdtase_N"/>
</dbReference>
<dbReference type="GO" id="GO:0000166">
    <property type="term" value="F:nucleotide binding"/>
    <property type="evidence" value="ECO:0007669"/>
    <property type="project" value="InterPro"/>
</dbReference>
<dbReference type="Gene3D" id="3.40.50.720">
    <property type="entry name" value="NAD(P)-binding Rossmann-like Domain"/>
    <property type="match status" value="1"/>
</dbReference>
<evidence type="ECO:0000313" key="3">
    <source>
        <dbReference type="EMBL" id="SVB16372.1"/>
    </source>
</evidence>
<dbReference type="Gene3D" id="3.30.360.10">
    <property type="entry name" value="Dihydrodipicolinate Reductase, domain 2"/>
    <property type="match status" value="1"/>
</dbReference>
<evidence type="ECO:0008006" key="4">
    <source>
        <dbReference type="Google" id="ProtNLM"/>
    </source>
</evidence>
<gene>
    <name evidence="3" type="ORF">METZ01_LOCUS169226</name>
</gene>
<name>A0A382BSG9_9ZZZZ</name>
<dbReference type="NCBIfam" id="TIGR01409">
    <property type="entry name" value="TAT_signal_seq"/>
    <property type="match status" value="1"/>
</dbReference>
<dbReference type="InterPro" id="IPR036291">
    <property type="entry name" value="NAD(P)-bd_dom_sf"/>
</dbReference>
<evidence type="ECO:0000259" key="2">
    <source>
        <dbReference type="Pfam" id="PF19051"/>
    </source>
</evidence>
<proteinExistence type="predicted"/>
<dbReference type="PANTHER" id="PTHR43818">
    <property type="entry name" value="BCDNA.GH03377"/>
    <property type="match status" value="1"/>
</dbReference>
<dbReference type="SUPFAM" id="SSF55347">
    <property type="entry name" value="Glyceraldehyde-3-phosphate dehydrogenase-like, C-terminal domain"/>
    <property type="match status" value="1"/>
</dbReference>
<dbReference type="Pfam" id="PF19051">
    <property type="entry name" value="GFO_IDH_MocA_C2"/>
    <property type="match status" value="1"/>
</dbReference>
<dbReference type="InterPro" id="IPR006311">
    <property type="entry name" value="TAT_signal"/>
</dbReference>
<organism evidence="3">
    <name type="scientific">marine metagenome</name>
    <dbReference type="NCBI Taxonomy" id="408172"/>
    <lineage>
        <taxon>unclassified sequences</taxon>
        <taxon>metagenomes</taxon>
        <taxon>ecological metagenomes</taxon>
    </lineage>
</organism>
<dbReference type="InterPro" id="IPR050463">
    <property type="entry name" value="Gfo/Idh/MocA_oxidrdct_glycsds"/>
</dbReference>
<protein>
    <recommendedName>
        <fullName evidence="4">Gfo/Idh/MocA-like oxidoreductase N-terminal domain-containing protein</fullName>
    </recommendedName>
</protein>
<feature type="domain" description="Gfo/Idh/MocA-like oxidoreductase N-terminal" evidence="1">
    <location>
        <begin position="39"/>
        <end position="155"/>
    </location>
</feature>
<dbReference type="AlphaFoldDB" id="A0A382BSG9"/>